<comment type="caution">
    <text evidence="2">The sequence shown here is derived from an EMBL/GenBank/DDBJ whole genome shotgun (WGS) entry which is preliminary data.</text>
</comment>
<feature type="transmembrane region" description="Helical" evidence="1">
    <location>
        <begin position="136"/>
        <end position="159"/>
    </location>
</feature>
<protein>
    <submittedName>
        <fullName evidence="2">Uncharacterized protein</fullName>
    </submittedName>
</protein>
<reference evidence="2 3" key="1">
    <citation type="submission" date="2019-03" db="EMBL/GenBank/DDBJ databases">
        <title>Genomic Encyclopedia of Type Strains, Phase III (KMG-III): the genomes of soil and plant-associated and newly described type strains.</title>
        <authorList>
            <person name="Whitman W."/>
        </authorList>
    </citation>
    <scope>NUCLEOTIDE SEQUENCE [LARGE SCALE GENOMIC DNA]</scope>
    <source>
        <strain evidence="2 3">CGMCC 1.7660</strain>
    </source>
</reference>
<dbReference type="Proteomes" id="UP000295783">
    <property type="component" value="Unassembled WGS sequence"/>
</dbReference>
<keyword evidence="1" id="KW-0472">Membrane</keyword>
<dbReference type="AlphaFoldDB" id="A0A4R6WXR8"/>
<keyword evidence="1" id="KW-0812">Transmembrane</keyword>
<keyword evidence="3" id="KW-1185">Reference proteome</keyword>
<evidence type="ECO:0000256" key="1">
    <source>
        <dbReference type="SAM" id="Phobius"/>
    </source>
</evidence>
<accession>A0A4R6WXR8</accession>
<proteinExistence type="predicted"/>
<sequence>MGLINALTENAFGLDIEGRPIYRPLFGREGPRLLPSNETERFLRLSVKNFYRYIVFVVFPIVIILVTATPILVDSYADILPAGLAAERMHYIVSTAVGIVLALPAMLWIRRLGRDYPPIAADQVVTEENRTSLGGAFVLMALTLMVGSCALIVVCILIADQLGY</sequence>
<feature type="transmembrane region" description="Helical" evidence="1">
    <location>
        <begin position="91"/>
        <end position="109"/>
    </location>
</feature>
<dbReference type="RefSeq" id="WP_133612518.1">
    <property type="nucleotide sequence ID" value="NZ_SNYW01000006.1"/>
</dbReference>
<evidence type="ECO:0000313" key="2">
    <source>
        <dbReference type="EMBL" id="TDQ84497.1"/>
    </source>
</evidence>
<dbReference type="EMBL" id="SNYW01000006">
    <property type="protein sequence ID" value="TDQ84497.1"/>
    <property type="molecule type" value="Genomic_DNA"/>
</dbReference>
<evidence type="ECO:0000313" key="3">
    <source>
        <dbReference type="Proteomes" id="UP000295783"/>
    </source>
</evidence>
<name>A0A4R6WXR8_9PROT</name>
<organism evidence="2 3">
    <name type="scientific">Dongia mobilis</name>
    <dbReference type="NCBI Taxonomy" id="578943"/>
    <lineage>
        <taxon>Bacteria</taxon>
        <taxon>Pseudomonadati</taxon>
        <taxon>Pseudomonadota</taxon>
        <taxon>Alphaproteobacteria</taxon>
        <taxon>Rhodospirillales</taxon>
        <taxon>Dongiaceae</taxon>
        <taxon>Dongia</taxon>
    </lineage>
</organism>
<gene>
    <name evidence="2" type="ORF">A8950_1054</name>
</gene>
<feature type="transmembrane region" description="Helical" evidence="1">
    <location>
        <begin position="50"/>
        <end position="71"/>
    </location>
</feature>
<keyword evidence="1" id="KW-1133">Transmembrane helix</keyword>